<keyword evidence="14" id="KW-1185">Reference proteome</keyword>
<dbReference type="InterPro" id="IPR032194">
    <property type="entry name" value="CNOT1_HEAT"/>
</dbReference>
<evidence type="ECO:0000256" key="3">
    <source>
        <dbReference type="ARBA" id="ARBA00023015"/>
    </source>
</evidence>
<dbReference type="PANTHER" id="PTHR13162:SF8">
    <property type="entry name" value="CCR4-NOT TRANSCRIPTION COMPLEX SUBUNIT 1"/>
    <property type="match status" value="1"/>
</dbReference>
<dbReference type="InterPro" id="IPR032193">
    <property type="entry name" value="CNOT1_TTP_bind"/>
</dbReference>
<feature type="domain" description="CCR4-Not complex component Not1 C-terminal" evidence="7">
    <location>
        <begin position="1890"/>
        <end position="2255"/>
    </location>
</feature>
<feature type="compositionally biased region" description="Low complexity" evidence="6">
    <location>
        <begin position="146"/>
        <end position="163"/>
    </location>
</feature>
<dbReference type="Pfam" id="PF12842">
    <property type="entry name" value="DUF3819"/>
    <property type="match status" value="1"/>
</dbReference>
<feature type="compositionally biased region" description="Polar residues" evidence="6">
    <location>
        <begin position="1"/>
        <end position="15"/>
    </location>
</feature>
<evidence type="ECO:0000313" key="13">
    <source>
        <dbReference type="EMBL" id="KAK8238452.1"/>
    </source>
</evidence>
<accession>A0ABR1YUU3</accession>
<feature type="region of interest" description="Disordered" evidence="6">
    <location>
        <begin position="950"/>
        <end position="978"/>
    </location>
</feature>
<dbReference type="Pfam" id="PF16417">
    <property type="entry name" value="CNOT1_TTP_bind"/>
    <property type="match status" value="1"/>
</dbReference>
<dbReference type="InterPro" id="IPR024557">
    <property type="entry name" value="CNOT1_dom_4"/>
</dbReference>
<proteinExistence type="predicted"/>
<dbReference type="Pfam" id="PF16418">
    <property type="entry name" value="CNOT1_HEAT"/>
    <property type="match status" value="1"/>
</dbReference>
<comment type="subcellular location">
    <subcellularLocation>
        <location evidence="1">Nucleus</location>
    </subcellularLocation>
</comment>
<feature type="compositionally biased region" description="Gly residues" evidence="6">
    <location>
        <begin position="122"/>
        <end position="135"/>
    </location>
</feature>
<evidence type="ECO:0000256" key="5">
    <source>
        <dbReference type="ARBA" id="ARBA00023242"/>
    </source>
</evidence>
<dbReference type="Pfam" id="PF16415">
    <property type="entry name" value="CNOT1_CAF1_bind"/>
    <property type="match status" value="1"/>
</dbReference>
<dbReference type="PANTHER" id="PTHR13162">
    <property type="entry name" value="CCR4-NOT TRANSCRIPTION COMPLEX"/>
    <property type="match status" value="1"/>
</dbReference>
<evidence type="ECO:0000259" key="11">
    <source>
        <dbReference type="Pfam" id="PF16418"/>
    </source>
</evidence>
<evidence type="ECO:0000259" key="9">
    <source>
        <dbReference type="Pfam" id="PF16415"/>
    </source>
</evidence>
<dbReference type="InterPro" id="IPR038535">
    <property type="entry name" value="CNOT1_TTP_bind_sf"/>
</dbReference>
<keyword evidence="2" id="KW-0678">Repressor</keyword>
<evidence type="ECO:0000313" key="14">
    <source>
        <dbReference type="Proteomes" id="UP001492380"/>
    </source>
</evidence>
<dbReference type="Pfam" id="PF04054">
    <property type="entry name" value="Not1"/>
    <property type="match status" value="1"/>
</dbReference>
<evidence type="ECO:0000259" key="12">
    <source>
        <dbReference type="Pfam" id="PF25097"/>
    </source>
</evidence>
<dbReference type="Gene3D" id="1.25.40.180">
    <property type="match status" value="1"/>
</dbReference>
<dbReference type="InterPro" id="IPR032191">
    <property type="entry name" value="CNOT1_CAF1_bind"/>
</dbReference>
<evidence type="ECO:0000259" key="10">
    <source>
        <dbReference type="Pfam" id="PF16417"/>
    </source>
</evidence>
<feature type="domain" description="CCR4-NOT transcription complex subunit 1-like NOT1 connector" evidence="12">
    <location>
        <begin position="1576"/>
        <end position="1713"/>
    </location>
</feature>
<dbReference type="EMBL" id="JBBWRZ010000004">
    <property type="protein sequence ID" value="KAK8238452.1"/>
    <property type="molecule type" value="Genomic_DNA"/>
</dbReference>
<evidence type="ECO:0000256" key="6">
    <source>
        <dbReference type="SAM" id="MobiDB-lite"/>
    </source>
</evidence>
<keyword evidence="4" id="KW-0804">Transcription</keyword>
<evidence type="ECO:0000256" key="4">
    <source>
        <dbReference type="ARBA" id="ARBA00023163"/>
    </source>
</evidence>
<dbReference type="Gene3D" id="1.25.40.800">
    <property type="match status" value="1"/>
</dbReference>
<feature type="region of interest" description="Disordered" evidence="6">
    <location>
        <begin position="1494"/>
        <end position="1517"/>
    </location>
</feature>
<dbReference type="Proteomes" id="UP001492380">
    <property type="component" value="Unassembled WGS sequence"/>
</dbReference>
<evidence type="ECO:0000259" key="8">
    <source>
        <dbReference type="Pfam" id="PF12842"/>
    </source>
</evidence>
<gene>
    <name evidence="13" type="ORF">HDK90DRAFT_510078</name>
</gene>
<evidence type="ECO:0000256" key="2">
    <source>
        <dbReference type="ARBA" id="ARBA00022491"/>
    </source>
</evidence>
<keyword evidence="5" id="KW-0539">Nucleus</keyword>
<dbReference type="InterPro" id="IPR040398">
    <property type="entry name" value="Not1"/>
</dbReference>
<dbReference type="Gene3D" id="1.25.40.840">
    <property type="entry name" value="CCR4-NOT transcription complex subunit 1 TTP binding domain"/>
    <property type="match status" value="1"/>
</dbReference>
<organism evidence="13 14">
    <name type="scientific">Phyllosticta capitalensis</name>
    <dbReference type="NCBI Taxonomy" id="121624"/>
    <lineage>
        <taxon>Eukaryota</taxon>
        <taxon>Fungi</taxon>
        <taxon>Dikarya</taxon>
        <taxon>Ascomycota</taxon>
        <taxon>Pezizomycotina</taxon>
        <taxon>Dothideomycetes</taxon>
        <taxon>Dothideomycetes incertae sedis</taxon>
        <taxon>Botryosphaeriales</taxon>
        <taxon>Phyllostictaceae</taxon>
        <taxon>Phyllosticta</taxon>
    </lineage>
</organism>
<dbReference type="Pfam" id="PF25097">
    <property type="entry name" value="ARM_Cnot1"/>
    <property type="match status" value="1"/>
</dbReference>
<feature type="domain" description="CCR4-NOT transcription complex subunit 1 TTP binding" evidence="10">
    <location>
        <begin position="786"/>
        <end position="934"/>
    </location>
</feature>
<name>A0ABR1YUU3_9PEZI</name>
<dbReference type="CDD" id="cd20710">
    <property type="entry name" value="NOT1_connector"/>
    <property type="match status" value="1"/>
</dbReference>
<dbReference type="InterPro" id="IPR055454">
    <property type="entry name" value="CNOT1-like_NOT1_connector"/>
</dbReference>
<feature type="region of interest" description="Disordered" evidence="6">
    <location>
        <begin position="1"/>
        <end position="163"/>
    </location>
</feature>
<feature type="domain" description="CCR4-NOT transcription complex subunit 1" evidence="8">
    <location>
        <begin position="1276"/>
        <end position="1416"/>
    </location>
</feature>
<comment type="caution">
    <text evidence="13">The sequence shown here is derived from an EMBL/GenBank/DDBJ whole genome shotgun (WGS) entry which is preliminary data.</text>
</comment>
<dbReference type="InterPro" id="IPR007196">
    <property type="entry name" value="CCR4-Not_Not1_C"/>
</dbReference>
<feature type="domain" description="CCR4-NOT transcription complex subunit 1 HEAT repeat" evidence="11">
    <location>
        <begin position="609"/>
        <end position="750"/>
    </location>
</feature>
<feature type="compositionally biased region" description="Low complexity" evidence="6">
    <location>
        <begin position="24"/>
        <end position="121"/>
    </location>
</feature>
<evidence type="ECO:0000259" key="7">
    <source>
        <dbReference type="Pfam" id="PF04054"/>
    </source>
</evidence>
<keyword evidence="3" id="KW-0805">Transcription regulation</keyword>
<dbReference type="Gene3D" id="1.25.40.790">
    <property type="match status" value="1"/>
</dbReference>
<feature type="domain" description="CCR4-NOT transcription complex subunit 1 CAF1-binding" evidence="9">
    <location>
        <begin position="993"/>
        <end position="1214"/>
    </location>
</feature>
<sequence>MNQQFPWGTSSQQPSGRRGLAPISTAFNSSSRPSSSATNSPSRSAFSPINPPSAQVAASSARRIVSRTSSASSTTSHFSPSQPGQQQQSQGPLLSSGRRPTIASSGASQFASSAAALPSASQGGGGASSTSGGGSSKVARASPSLSQPGNIGSPSSNSAASAPSDQSLSRIVIAQVFLLLSSLKEDKDKTKWDQQTDQIRKLVDSNGMEVFSKYFRRLLQGNASQIFPGSAKSTDTSGSYPLLMGEMQKITQDPQQAYKIAEAIDTTEGDLYRDFDLSTFMEHFKLDPVGKTILALAFLMSLVNAVPESLDDIPPNILASIIDRLSQDPPRTWNDDSKNNLLFAIRAKYDKANTIVPFEVQAALHMFELLESPNSLLRLVRSAGPRGTSSVETCKELLASADVRDVRDQQVANALLFMAITQNGQAYNASNFVAAVREHRAGQRLDWQDVIHSFDREGLKVNPQQFLSLYRALLPLAQDYENFDIQLLWGGSWTNQDTQLSFVVSFLSCNPDELDVNQIPRLRRSFNLSQFEDASPEVRQRAQDVIKHPLVSLDATTALFTIIFRSQETYTFAQRLHIPQTVINQHTDIFVVAAAAVPKPWVGLQEMAMRQLFGPFVEKRVHVYSFALHGLWKQDNIWVAGKFLDLYNSNPLSLNNILEHASEHGWIADLVALNSDMSLDLAALAHKEGLFDLDSWAQETLRRIPVFPRVLQTFLQNKAETDLQAQRDVTPPINVPLAVKTVHPLLGFLQGSLPDEELVALQRICIGAYPRLINYGEGLDEIIDANGKDGNAISPEADRKMQEHYRNMYSGDSDVRMIIEELRKYKNSEDPADQDLFACMIHGLFDEYNCFGEYPIEALATTAVLFGGIIQFNLLPRIPLQAALAMVLEAVQDYPPEASMYKFGLQALIHFSPRLHEWPRFCDRLLRVPGLQGTEVWTNAEEIVRHQRSGEANGEANGDVQALPVRPNGNTQPEAPNRPFTCLHADPPLSDDYEDPEEEVQDKVLFVLNNVSERNLEEKHKDLIEALEEKHHQWFASYLVEERAKMQPNFQQLYLDLLELLGHKKLWAEVLRETYVSVIRLLNAETTINSSTERTHLKNLGDWLGSLTIARDKPIKFKNISFKDLLIEGHDTQRLVIVIPFTCKVLIQATKSTVFKPPNPWLMEIVRLLMELYHFAELKLNLKFEIEVLCRGLELDYKTIEPSNCIRSRPLQEEDLIAQGVPEGLEGFNELSLMSLNRARGINERFSPAAIQASLPDLSQSLVYPPASGNLGATSRLRSIFHAAAQSAIVEIIAPVVERSVTIAAISTSQLVAKDFAMELDETKFREAAHKMVKALSGSLALVTCKEPLRMSIMNNIRILARDLPEQALPEGLILMFVNDNLDTVCNMVEQAAETQSLVEIDVQLEGGLRARRYHKSAQLREPFNDPPVKHWAGFIPEPYRQSPGGLNAEQLAIYEDFGRQTRGMTHANNNSQDSGRQLPEAMQDAYPQVPNLPTPAEAPAIPRPGSQIPSRIQNAPPMSGTMQPAHLNGFVDPQTLADRALGYLVDLQRSLKETAEEHVEELLPQAPTREIYEQLIHLVETSGAQKDTLALGIAGKVANHLVADADRRLEFEVMVQLMLVLCHQSAATARQIMIWLSNLEPERLLNAHLAVCLVQASLMDLQRLDITISKVIQARNLHALDSLSQLLDETVLGTNIAAFRTDFSRSLEALTQWLIEDADLDVGKQIMAKLQVPDTALPTPSDLVQRESIEYAFEEWLRLIRAGQPQAPSQQLVGAFLVQLRTRGFIQSHDSTARFLRVLIELSIETYEHEMRSSYWSPEAAFLCVDCLAKLIVCLTMYQEEITDRPNKVEYFDKILSLIILVLMNHHETRGERFNAKVFHRLFNTIICELRESKSVLSTPGLEMALNMALGKAFAFLAPKRFQSFSFQWLALVSHRFFMPAMLKHADEARWNLYTELIEAMLMHAGHLMKPIEQDNNARIFFRGVLRVLLVIHHDFPEFLAENHFRLCNVIPANCTQLRNLVVSAFPSSFPELPDPFTSGFKVDRLDDVRKAPASRGDIEEPLREHGVKNVVDNLLKTTEQAPEDLFRVIEAAFSPKREETGFGFAPVNVDTAFLHALVLYIGSSAVGASHKGPVFNAASPHAKLLEALARDLRPEGRYHFLSAVANQLRWPNAHTHYFCYAILHLFGTRNEQTNVEVQQQVTRVLLERLLVHRPHPWGLIITLLEILKNTDYNFWDLPFVKAAPEVERLFSALFTHINQSPRAVS</sequence>
<evidence type="ECO:0000256" key="1">
    <source>
        <dbReference type="ARBA" id="ARBA00004123"/>
    </source>
</evidence>
<reference evidence="13 14" key="1">
    <citation type="submission" date="2024-04" db="EMBL/GenBank/DDBJ databases">
        <title>Phyllosticta paracitricarpa is synonymous to the EU quarantine fungus P. citricarpa based on phylogenomic analyses.</title>
        <authorList>
            <consortium name="Lawrence Berkeley National Laboratory"/>
            <person name="Van Ingen-Buijs V.A."/>
            <person name="Van Westerhoven A.C."/>
            <person name="Haridas S."/>
            <person name="Skiadas P."/>
            <person name="Martin F."/>
            <person name="Groenewald J.Z."/>
            <person name="Crous P.W."/>
            <person name="Seidl M.F."/>
        </authorList>
    </citation>
    <scope>NUCLEOTIDE SEQUENCE [LARGE SCALE GENOMIC DNA]</scope>
    <source>
        <strain evidence="13 14">CBS 123374</strain>
    </source>
</reference>
<protein>
    <submittedName>
        <fullName evidence="13">CCR4-Not complex component, Not1-domain-containing protein</fullName>
    </submittedName>
</protein>